<evidence type="ECO:0000313" key="3">
    <source>
        <dbReference type="Proteomes" id="UP001233164"/>
    </source>
</evidence>
<protein>
    <submittedName>
        <fullName evidence="2">Amidohydrolase family protein</fullName>
    </submittedName>
</protein>
<dbReference type="EMBL" id="JAUBOF010000155">
    <property type="protein sequence ID" value="MDM7491390.1"/>
    <property type="molecule type" value="Genomic_DNA"/>
</dbReference>
<accession>A0ABT7RUR9</accession>
<feature type="non-terminal residue" evidence="2">
    <location>
        <position position="116"/>
    </location>
</feature>
<reference evidence="2 3" key="1">
    <citation type="submission" date="2023-06" db="EMBL/GenBank/DDBJ databases">
        <title>Rhodococcus indonesiensis sp. nov a new member of the Rhodococcus ruber lineage isolated from a sediment of neutral hot spring.</title>
        <authorList>
            <person name="Kusuma A.B."/>
            <person name="Fenylestari G."/>
            <person name="Ammar F."/>
            <person name="Nouioui I."/>
            <person name="Goodfellow M."/>
        </authorList>
    </citation>
    <scope>NUCLEOTIDE SEQUENCE [LARGE SCALE GENOMIC DNA]</scope>
    <source>
        <strain evidence="2 3">CSLK01-03</strain>
    </source>
</reference>
<organism evidence="2 3">
    <name type="scientific">Rhodococcus indonesiensis</name>
    <dbReference type="NCBI Taxonomy" id="3055869"/>
    <lineage>
        <taxon>Bacteria</taxon>
        <taxon>Bacillati</taxon>
        <taxon>Actinomycetota</taxon>
        <taxon>Actinomycetes</taxon>
        <taxon>Mycobacteriales</taxon>
        <taxon>Nocardiaceae</taxon>
        <taxon>Rhodococcus</taxon>
    </lineage>
</organism>
<dbReference type="SUPFAM" id="SSF51338">
    <property type="entry name" value="Composite domain of metallo-dependent hydrolases"/>
    <property type="match status" value="1"/>
</dbReference>
<dbReference type="PANTHER" id="PTHR22642:SF2">
    <property type="entry name" value="PROTEIN LONG AFTER FAR-RED 3"/>
    <property type="match status" value="1"/>
</dbReference>
<feature type="domain" description="Amidohydrolase 3" evidence="1">
    <location>
        <begin position="51"/>
        <end position="115"/>
    </location>
</feature>
<dbReference type="Gene3D" id="3.10.310.70">
    <property type="match status" value="1"/>
</dbReference>
<dbReference type="PANTHER" id="PTHR22642">
    <property type="entry name" value="IMIDAZOLONEPROPIONASE"/>
    <property type="match status" value="1"/>
</dbReference>
<dbReference type="InterPro" id="IPR011059">
    <property type="entry name" value="Metal-dep_hydrolase_composite"/>
</dbReference>
<dbReference type="Pfam" id="PF07969">
    <property type="entry name" value="Amidohydro_3"/>
    <property type="match status" value="1"/>
</dbReference>
<comment type="caution">
    <text evidence="2">The sequence shown here is derived from an EMBL/GenBank/DDBJ whole genome shotgun (WGS) entry which is preliminary data.</text>
</comment>
<evidence type="ECO:0000313" key="2">
    <source>
        <dbReference type="EMBL" id="MDM7491390.1"/>
    </source>
</evidence>
<sequence>MKSPAPRTQLLVGGRIYSASAPDATSMAVTDGQIVWVGEDRPGRALHPDAEIVDLGGAFVAPAFVDTHVHVTAHGLALTGLDLSGTRSRDEALHRVRDHAARHAGAVVWGHGWDET</sequence>
<dbReference type="Gene3D" id="3.20.20.140">
    <property type="entry name" value="Metal-dependent hydrolases"/>
    <property type="match status" value="1"/>
</dbReference>
<proteinExistence type="predicted"/>
<gene>
    <name evidence="2" type="ORF">QT969_24195</name>
</gene>
<keyword evidence="3" id="KW-1185">Reference proteome</keyword>
<name>A0ABT7RUR9_9NOCA</name>
<dbReference type="Proteomes" id="UP001233164">
    <property type="component" value="Unassembled WGS sequence"/>
</dbReference>
<evidence type="ECO:0000259" key="1">
    <source>
        <dbReference type="Pfam" id="PF07969"/>
    </source>
</evidence>
<dbReference type="RefSeq" id="WP_289382138.1">
    <property type="nucleotide sequence ID" value="NZ_JAUBOF010000155.1"/>
</dbReference>
<dbReference type="Gene3D" id="2.30.40.10">
    <property type="entry name" value="Urease, subunit C, domain 1"/>
    <property type="match status" value="1"/>
</dbReference>
<dbReference type="InterPro" id="IPR013108">
    <property type="entry name" value="Amidohydro_3"/>
</dbReference>